<keyword evidence="4" id="KW-0804">Transcription</keyword>
<dbReference type="Pfam" id="PF00249">
    <property type="entry name" value="Myb_DNA-binding"/>
    <property type="match status" value="1"/>
</dbReference>
<dbReference type="SMART" id="SM00717">
    <property type="entry name" value="SANT"/>
    <property type="match status" value="1"/>
</dbReference>
<dbReference type="EMBL" id="JAYMYQ010000007">
    <property type="protein sequence ID" value="KAK7321463.1"/>
    <property type="molecule type" value="Genomic_DNA"/>
</dbReference>
<dbReference type="NCBIfam" id="TIGR01557">
    <property type="entry name" value="myb_SHAQKYF"/>
    <property type="match status" value="1"/>
</dbReference>
<dbReference type="InterPro" id="IPR006447">
    <property type="entry name" value="Myb_dom_plants"/>
</dbReference>
<comment type="caution">
    <text evidence="10">The sequence shown here is derived from an EMBL/GenBank/DDBJ whole genome shotgun (WGS) entry which is preliminary data.</text>
</comment>
<evidence type="ECO:0000259" key="7">
    <source>
        <dbReference type="PROSITE" id="PS50090"/>
    </source>
</evidence>
<dbReference type="InterPro" id="IPR017884">
    <property type="entry name" value="SANT_dom"/>
</dbReference>
<evidence type="ECO:0000256" key="5">
    <source>
        <dbReference type="ARBA" id="ARBA00023242"/>
    </source>
</evidence>
<dbReference type="PANTHER" id="PTHR12802">
    <property type="entry name" value="SWI/SNF COMPLEX-RELATED"/>
    <property type="match status" value="1"/>
</dbReference>
<evidence type="ECO:0000259" key="8">
    <source>
        <dbReference type="PROSITE" id="PS51293"/>
    </source>
</evidence>
<keyword evidence="11" id="KW-1185">Reference proteome</keyword>
<gene>
    <name evidence="10" type="ORF">VNO77_32129</name>
</gene>
<feature type="region of interest" description="Disordered" evidence="6">
    <location>
        <begin position="266"/>
        <end position="349"/>
    </location>
</feature>
<dbReference type="AlphaFoldDB" id="A0AAN9KSI1"/>
<protein>
    <submittedName>
        <fullName evidence="10">Uncharacterized protein</fullName>
    </submittedName>
</protein>
<sequence length="563" mass="63274">MIKRRGDCESASSTVQWHPRLLLSASSFYLEIWILRLKGFFCSELNWTKRRDETRCFCLAPREVNFCIEFVDSSVHSGEGGLWSFVICLIFDAIGNFGEGPQIAIGFCCTYQLKGQNAVTRTRGGLPVGNEVSLNSGVHSVAHILPLNDQFSCGNDYALKVRKPYTITKQRERWTDEEHKKFLEALKLYGRAWRRIEEHVGTKTAVQIRSHAQKFFSKILRETSGNNTTTMEESIEIPPPRPKRKPIHPYPRKLVEISKKEIFNSEQPLRSNSLKSSDFGQENNSPKSVLSAVASDTLGSSNSDTPTRSLSPVSSMSGFHTSKFPLAEPKTSFEEDGSPPQEGLNASSAHDEQPLKLEFFHKESVSTKDDGAAESSGRTLKLFGTTLLVTDTCKPSPTTEACKPIPSLHFMQHQSGCSDTAEGPATIAPWWTFSHNTLFMPLHKDTTGKHLYHNLGEFEHKEVQKERSWTGSNTSSINDGDNNENSDDQAKSHVHCFSKGDEQLDPVGQTIPSETSPISELRMRTKTFGKGFVPYKRCMAEREKQYSVVNNEEREEQRIRLSL</sequence>
<dbReference type="FunFam" id="1.10.10.60:FF:000023">
    <property type="entry name" value="protein REVEILLE 6 isoform X1"/>
    <property type="match status" value="1"/>
</dbReference>
<feature type="domain" description="HTH myb-type" evidence="9">
    <location>
        <begin position="166"/>
        <end position="220"/>
    </location>
</feature>
<feature type="region of interest" description="Disordered" evidence="6">
    <location>
        <begin position="462"/>
        <end position="491"/>
    </location>
</feature>
<feature type="domain" description="Myb-like" evidence="7">
    <location>
        <begin position="166"/>
        <end position="216"/>
    </location>
</feature>
<evidence type="ECO:0000313" key="10">
    <source>
        <dbReference type="EMBL" id="KAK7321463.1"/>
    </source>
</evidence>
<evidence type="ECO:0000256" key="6">
    <source>
        <dbReference type="SAM" id="MobiDB-lite"/>
    </source>
</evidence>
<feature type="domain" description="SANT" evidence="8">
    <location>
        <begin position="169"/>
        <end position="220"/>
    </location>
</feature>
<evidence type="ECO:0000256" key="4">
    <source>
        <dbReference type="ARBA" id="ARBA00023163"/>
    </source>
</evidence>
<comment type="subcellular location">
    <subcellularLocation>
        <location evidence="1">Nucleus</location>
    </subcellularLocation>
</comment>
<evidence type="ECO:0000256" key="2">
    <source>
        <dbReference type="ARBA" id="ARBA00023015"/>
    </source>
</evidence>
<dbReference type="PROSITE" id="PS50090">
    <property type="entry name" value="MYB_LIKE"/>
    <property type="match status" value="1"/>
</dbReference>
<dbReference type="GO" id="GO:0005634">
    <property type="term" value="C:nucleus"/>
    <property type="evidence" value="ECO:0007669"/>
    <property type="project" value="UniProtKB-SubCell"/>
</dbReference>
<keyword evidence="2" id="KW-0805">Transcription regulation</keyword>
<dbReference type="InterPro" id="IPR001005">
    <property type="entry name" value="SANT/Myb"/>
</dbReference>
<evidence type="ECO:0000259" key="9">
    <source>
        <dbReference type="PROSITE" id="PS51294"/>
    </source>
</evidence>
<evidence type="ECO:0000256" key="1">
    <source>
        <dbReference type="ARBA" id="ARBA00004123"/>
    </source>
</evidence>
<dbReference type="PANTHER" id="PTHR12802:SF152">
    <property type="entry name" value="MYB TRANSCRIPTION FACTOR"/>
    <property type="match status" value="1"/>
</dbReference>
<dbReference type="CDD" id="cd00167">
    <property type="entry name" value="SANT"/>
    <property type="match status" value="1"/>
</dbReference>
<dbReference type="PROSITE" id="PS51293">
    <property type="entry name" value="SANT"/>
    <property type="match status" value="1"/>
</dbReference>
<proteinExistence type="predicted"/>
<reference evidence="10 11" key="1">
    <citation type="submission" date="2024-01" db="EMBL/GenBank/DDBJ databases">
        <title>The genomes of 5 underutilized Papilionoideae crops provide insights into root nodulation and disease resistanc.</title>
        <authorList>
            <person name="Jiang F."/>
        </authorList>
    </citation>
    <scope>NUCLEOTIDE SEQUENCE [LARGE SCALE GENOMIC DNA]</scope>
    <source>
        <strain evidence="10">LVBAO_FW01</strain>
        <tissue evidence="10">Leaves</tissue>
    </source>
</reference>
<dbReference type="PROSITE" id="PS51294">
    <property type="entry name" value="HTH_MYB"/>
    <property type="match status" value="1"/>
</dbReference>
<evidence type="ECO:0000256" key="3">
    <source>
        <dbReference type="ARBA" id="ARBA00023125"/>
    </source>
</evidence>
<accession>A0AAN9KSI1</accession>
<feature type="compositionally biased region" description="Polar residues" evidence="6">
    <location>
        <begin position="297"/>
        <end position="320"/>
    </location>
</feature>
<feature type="region of interest" description="Disordered" evidence="6">
    <location>
        <begin position="226"/>
        <end position="251"/>
    </location>
</feature>
<name>A0AAN9KSI1_CANGL</name>
<keyword evidence="3" id="KW-0238">DNA-binding</keyword>
<feature type="compositionally biased region" description="Polar residues" evidence="6">
    <location>
        <begin position="469"/>
        <end position="480"/>
    </location>
</feature>
<evidence type="ECO:0000313" key="11">
    <source>
        <dbReference type="Proteomes" id="UP001367508"/>
    </source>
</evidence>
<dbReference type="InterPro" id="IPR017930">
    <property type="entry name" value="Myb_dom"/>
</dbReference>
<dbReference type="GO" id="GO:0010468">
    <property type="term" value="P:regulation of gene expression"/>
    <property type="evidence" value="ECO:0007669"/>
    <property type="project" value="UniProtKB-ARBA"/>
</dbReference>
<dbReference type="InterPro" id="IPR009057">
    <property type="entry name" value="Homeodomain-like_sf"/>
</dbReference>
<organism evidence="10 11">
    <name type="scientific">Canavalia gladiata</name>
    <name type="common">Sword bean</name>
    <name type="synonym">Dolichos gladiatus</name>
    <dbReference type="NCBI Taxonomy" id="3824"/>
    <lineage>
        <taxon>Eukaryota</taxon>
        <taxon>Viridiplantae</taxon>
        <taxon>Streptophyta</taxon>
        <taxon>Embryophyta</taxon>
        <taxon>Tracheophyta</taxon>
        <taxon>Spermatophyta</taxon>
        <taxon>Magnoliopsida</taxon>
        <taxon>eudicotyledons</taxon>
        <taxon>Gunneridae</taxon>
        <taxon>Pentapetalae</taxon>
        <taxon>rosids</taxon>
        <taxon>fabids</taxon>
        <taxon>Fabales</taxon>
        <taxon>Fabaceae</taxon>
        <taxon>Papilionoideae</taxon>
        <taxon>50 kb inversion clade</taxon>
        <taxon>NPAAA clade</taxon>
        <taxon>indigoferoid/millettioid clade</taxon>
        <taxon>Phaseoleae</taxon>
        <taxon>Canavalia</taxon>
    </lineage>
</organism>
<feature type="compositionally biased region" description="Basic residues" evidence="6">
    <location>
        <begin position="241"/>
        <end position="251"/>
    </location>
</feature>
<feature type="compositionally biased region" description="Polar residues" evidence="6">
    <location>
        <begin position="266"/>
        <end position="288"/>
    </location>
</feature>
<dbReference type="SUPFAM" id="SSF46689">
    <property type="entry name" value="Homeodomain-like"/>
    <property type="match status" value="1"/>
</dbReference>
<dbReference type="Proteomes" id="UP001367508">
    <property type="component" value="Unassembled WGS sequence"/>
</dbReference>
<dbReference type="GO" id="GO:0003677">
    <property type="term" value="F:DNA binding"/>
    <property type="evidence" value="ECO:0007669"/>
    <property type="project" value="UniProtKB-KW"/>
</dbReference>
<keyword evidence="5" id="KW-0539">Nucleus</keyword>
<dbReference type="Gene3D" id="1.10.10.60">
    <property type="entry name" value="Homeodomain-like"/>
    <property type="match status" value="1"/>
</dbReference>